<sequence>MIPAIRSSLLRGVRYSHHAAEAAIPSVRGNIQDVPSFMKAIGRGCDDVASKFETWDKLFTTKSRAMKSDMGINTKQRKYILSWIERYRNGIAPQAISTPKPKKK</sequence>
<organism evidence="6 7">
    <name type="scientific">Helicostylum pulchrum</name>
    <dbReference type="NCBI Taxonomy" id="562976"/>
    <lineage>
        <taxon>Eukaryota</taxon>
        <taxon>Fungi</taxon>
        <taxon>Fungi incertae sedis</taxon>
        <taxon>Mucoromycota</taxon>
        <taxon>Mucoromycotina</taxon>
        <taxon>Mucoromycetes</taxon>
        <taxon>Mucorales</taxon>
        <taxon>Mucorineae</taxon>
        <taxon>Mucoraceae</taxon>
        <taxon>Helicostylum</taxon>
    </lineage>
</organism>
<accession>A0ABP9Y518</accession>
<evidence type="ECO:0000256" key="3">
    <source>
        <dbReference type="ARBA" id="ARBA00023128"/>
    </source>
</evidence>
<evidence type="ECO:0000259" key="5">
    <source>
        <dbReference type="SMART" id="SM01238"/>
    </source>
</evidence>
<dbReference type="PANTHER" id="PTHR28235">
    <property type="entry name" value="PROTEIN FYV4, MITOCHONDRIAL"/>
    <property type="match status" value="1"/>
</dbReference>
<gene>
    <name evidence="6" type="ORF">HPULCUR_007521</name>
</gene>
<evidence type="ECO:0000313" key="6">
    <source>
        <dbReference type="EMBL" id="GAA5802061.1"/>
    </source>
</evidence>
<dbReference type="EMBL" id="BAABUJ010000021">
    <property type="protein sequence ID" value="GAA5802061.1"/>
    <property type="molecule type" value="Genomic_DNA"/>
</dbReference>
<dbReference type="SMART" id="SM01238">
    <property type="entry name" value="IGR"/>
    <property type="match status" value="1"/>
</dbReference>
<keyword evidence="3" id="KW-0496">Mitochondrion</keyword>
<feature type="domain" description="Small ribosomal subunit protein mS41 SAM" evidence="5">
    <location>
        <begin position="34"/>
        <end position="90"/>
    </location>
</feature>
<evidence type="ECO:0000256" key="4">
    <source>
        <dbReference type="ARBA" id="ARBA00035129"/>
    </source>
</evidence>
<name>A0ABP9Y518_9FUNG</name>
<dbReference type="PANTHER" id="PTHR28235:SF1">
    <property type="entry name" value="SMALL RIBOSOMAL SUBUNIT PROTEIN MS41"/>
    <property type="match status" value="1"/>
</dbReference>
<dbReference type="Proteomes" id="UP001476247">
    <property type="component" value="Unassembled WGS sequence"/>
</dbReference>
<comment type="subcellular location">
    <subcellularLocation>
        <location evidence="1">Mitochondrion</location>
    </subcellularLocation>
</comment>
<evidence type="ECO:0000256" key="1">
    <source>
        <dbReference type="ARBA" id="ARBA00004173"/>
    </source>
</evidence>
<dbReference type="InterPro" id="IPR039603">
    <property type="entry name" value="Ribosomal_mS41"/>
</dbReference>
<evidence type="ECO:0000256" key="2">
    <source>
        <dbReference type="ARBA" id="ARBA00010492"/>
    </source>
</evidence>
<protein>
    <recommendedName>
        <fullName evidence="4">Small ribosomal subunit protein mS41</fullName>
    </recommendedName>
</protein>
<evidence type="ECO:0000313" key="7">
    <source>
        <dbReference type="Proteomes" id="UP001476247"/>
    </source>
</evidence>
<dbReference type="InterPro" id="IPR019083">
    <property type="entry name" value="SAM_Ribosomal_mS41"/>
</dbReference>
<keyword evidence="7" id="KW-1185">Reference proteome</keyword>
<proteinExistence type="inferred from homology"/>
<reference evidence="6 7" key="1">
    <citation type="submission" date="2024-04" db="EMBL/GenBank/DDBJ databases">
        <title>genome sequences of Mucor flavus KT1a and Helicostylum pulchrum KT1b strains isolation_sourced from the surface of a dry-aged beef.</title>
        <authorList>
            <person name="Toyotome T."/>
            <person name="Hosono M."/>
            <person name="Torimaru M."/>
            <person name="Fukuda K."/>
            <person name="Mikami N."/>
        </authorList>
    </citation>
    <scope>NUCLEOTIDE SEQUENCE [LARGE SCALE GENOMIC DNA]</scope>
    <source>
        <strain evidence="6 7">KT1b</strain>
    </source>
</reference>
<dbReference type="Pfam" id="PF09597">
    <property type="entry name" value="SAM_Ribosomal_mS41"/>
    <property type="match status" value="1"/>
</dbReference>
<comment type="caution">
    <text evidence="6">The sequence shown here is derived from an EMBL/GenBank/DDBJ whole genome shotgun (WGS) entry which is preliminary data.</text>
</comment>
<comment type="similarity">
    <text evidence="2">Belongs to the mitochondrion-specific ribosomal protein mS41 family.</text>
</comment>